<dbReference type="InterPro" id="IPR005225">
    <property type="entry name" value="Small_GTP-bd"/>
</dbReference>
<dbReference type="HAMAP" id="MF_00072">
    <property type="entry name" value="Rel_fac_3"/>
    <property type="match status" value="1"/>
</dbReference>
<dbReference type="PRINTS" id="PR00315">
    <property type="entry name" value="ELONGATNFCT"/>
</dbReference>
<dbReference type="GO" id="GO:0003924">
    <property type="term" value="F:GTPase activity"/>
    <property type="evidence" value="ECO:0007669"/>
    <property type="project" value="InterPro"/>
</dbReference>
<feature type="binding site" evidence="8">
    <location>
        <begin position="29"/>
        <end position="36"/>
    </location>
    <ligand>
        <name>GTP</name>
        <dbReference type="ChEBI" id="CHEBI:37565"/>
    </ligand>
</feature>
<keyword evidence="4 8" id="KW-0547">Nucleotide-binding</keyword>
<dbReference type="InterPro" id="IPR004548">
    <property type="entry name" value="PrfC"/>
</dbReference>
<keyword evidence="3 8" id="KW-0963">Cytoplasm</keyword>
<dbReference type="SUPFAM" id="SSF54980">
    <property type="entry name" value="EF-G C-terminal domain-like"/>
    <property type="match status" value="1"/>
</dbReference>
<dbReference type="FunFam" id="3.30.70.3280:FF:000001">
    <property type="entry name" value="Peptide chain release factor 3"/>
    <property type="match status" value="1"/>
</dbReference>
<comment type="similarity">
    <text evidence="2 8">Belongs to the TRAFAC class translation factor GTPase superfamily. Classic translation factor GTPase family. PrfC subfamily.</text>
</comment>
<feature type="binding site" evidence="8">
    <location>
        <begin position="151"/>
        <end position="154"/>
    </location>
    <ligand>
        <name>GTP</name>
        <dbReference type="ChEBI" id="CHEBI:37565"/>
    </ligand>
</feature>
<sequence>MRTFSLEDVMSVEEFNNEIQKRRTFAIISHPDAGKTTLTEKLLLYGGAIHLAGSIKSRKTQRHAVSDWMEIEKQRGISVTSSVLQFDYDGCRINILDTPGHQDFSEDTYRTLMAVDSAVMIIDVAKGVEAQTKKLFKVCKQRNIPIFTFVNKLDRYGKEPLELMEEIESVLGIRSYPMNWPIGIDGKYKGVYDRQKRQIELFDEDATHGQKERTSVTGDITDPQIAELLGVTAQQALAEDIELLDTAGEAFDLDKIAHGELTPMFFGSAMTNFGVQNFLEEYLKLAPPPAPRNSSAGLILPDNENFSAFVFKIQANMNPAHRDRLAFIRICSGKFERGMSVYHHKTNKMIKLSQPQQFLAQERQIIDVAYPGDIVGLFDPGVFGIGDTLCDAGHKFDFADFPVFPPEKFARVQAKDTMKRKQFVKGITQLTQEGAVQLFQQAGAGMESYIVGTVGNLQFEVLEYRLKNEYGVDILMQMQHYEVARWLVNKDGSEVTPESLRGTDRGMFVYDMKQRPVLLVNNEWALGWIVDNNPDVDLFHVPPDKKEA</sequence>
<keyword evidence="5 8" id="KW-0648">Protein biosynthesis</keyword>
<dbReference type="NCBIfam" id="TIGR00503">
    <property type="entry name" value="prfC"/>
    <property type="match status" value="1"/>
</dbReference>
<dbReference type="GO" id="GO:0016149">
    <property type="term" value="F:translation release factor activity, codon specific"/>
    <property type="evidence" value="ECO:0007669"/>
    <property type="project" value="UniProtKB-UniRule"/>
</dbReference>
<feature type="domain" description="Tr-type G" evidence="9">
    <location>
        <begin position="20"/>
        <end position="290"/>
    </location>
</feature>
<dbReference type="Proteomes" id="UP000199662">
    <property type="component" value="Unassembled WGS sequence"/>
</dbReference>
<comment type="subcellular location">
    <subcellularLocation>
        <location evidence="1 8">Cytoplasm</location>
    </subcellularLocation>
</comment>
<dbReference type="NCBIfam" id="NF001964">
    <property type="entry name" value="PRK00741.1"/>
    <property type="match status" value="1"/>
</dbReference>
<dbReference type="Gene3D" id="3.30.70.3280">
    <property type="entry name" value="Peptide chain release factor 3, domain III"/>
    <property type="match status" value="1"/>
</dbReference>
<dbReference type="SUPFAM" id="SSF52540">
    <property type="entry name" value="P-loop containing nucleoside triphosphate hydrolases"/>
    <property type="match status" value="1"/>
</dbReference>
<dbReference type="EMBL" id="FNZK01000014">
    <property type="protein sequence ID" value="SEJ70205.1"/>
    <property type="molecule type" value="Genomic_DNA"/>
</dbReference>
<dbReference type="STRING" id="84035.SAMN05660742_11443"/>
<dbReference type="InterPro" id="IPR032090">
    <property type="entry name" value="RF3_C"/>
</dbReference>
<dbReference type="InterPro" id="IPR038467">
    <property type="entry name" value="RF3_dom_3_sf"/>
</dbReference>
<dbReference type="PROSITE" id="PS00301">
    <property type="entry name" value="G_TR_1"/>
    <property type="match status" value="1"/>
</dbReference>
<dbReference type="GO" id="GO:0005525">
    <property type="term" value="F:GTP binding"/>
    <property type="evidence" value="ECO:0007669"/>
    <property type="project" value="UniProtKB-UniRule"/>
</dbReference>
<evidence type="ECO:0000256" key="4">
    <source>
        <dbReference type="ARBA" id="ARBA00022741"/>
    </source>
</evidence>
<dbReference type="InterPro" id="IPR027417">
    <property type="entry name" value="P-loop_NTPase"/>
</dbReference>
<dbReference type="GO" id="GO:0016150">
    <property type="term" value="F:translation release factor activity, codon nonspecific"/>
    <property type="evidence" value="ECO:0007669"/>
    <property type="project" value="TreeGrafter"/>
</dbReference>
<evidence type="ECO:0000256" key="5">
    <source>
        <dbReference type="ARBA" id="ARBA00022917"/>
    </source>
</evidence>
<evidence type="ECO:0000256" key="8">
    <source>
        <dbReference type="HAMAP-Rule" id="MF_00072"/>
    </source>
</evidence>
<evidence type="ECO:0000256" key="6">
    <source>
        <dbReference type="ARBA" id="ARBA00023134"/>
    </source>
</evidence>
<dbReference type="FunFam" id="3.40.50.300:FF:000542">
    <property type="entry name" value="Peptide chain release factor 3"/>
    <property type="match status" value="1"/>
</dbReference>
<dbReference type="SUPFAM" id="SSF50447">
    <property type="entry name" value="Translation proteins"/>
    <property type="match status" value="1"/>
</dbReference>
<reference evidence="10 11" key="1">
    <citation type="submission" date="2016-10" db="EMBL/GenBank/DDBJ databases">
        <authorList>
            <person name="de Groot N.N."/>
        </authorList>
    </citation>
    <scope>NUCLEOTIDE SEQUENCE [LARGE SCALE GENOMIC DNA]</scope>
    <source>
        <strain evidence="10 11">DSM 2179</strain>
    </source>
</reference>
<dbReference type="Pfam" id="PF22042">
    <property type="entry name" value="EF-G_D2"/>
    <property type="match status" value="1"/>
</dbReference>
<evidence type="ECO:0000313" key="10">
    <source>
        <dbReference type="EMBL" id="SEJ70205.1"/>
    </source>
</evidence>
<keyword evidence="11" id="KW-1185">Reference proteome</keyword>
<gene>
    <name evidence="8" type="primary">prfC</name>
    <name evidence="10" type="ORF">SAMN05660742_11443</name>
</gene>
<protein>
    <recommendedName>
        <fullName evidence="7 8">Peptide chain release factor 3</fullName>
        <shortName evidence="8">RF-3</shortName>
    </recommendedName>
</protein>
<dbReference type="AlphaFoldDB" id="A0A1H7B9Z1"/>
<dbReference type="PROSITE" id="PS51722">
    <property type="entry name" value="G_TR_2"/>
    <property type="match status" value="1"/>
</dbReference>
<evidence type="ECO:0000259" key="9">
    <source>
        <dbReference type="PROSITE" id="PS51722"/>
    </source>
</evidence>
<evidence type="ECO:0000256" key="3">
    <source>
        <dbReference type="ARBA" id="ARBA00022490"/>
    </source>
</evidence>
<dbReference type="Pfam" id="PF16658">
    <property type="entry name" value="RF3_C"/>
    <property type="match status" value="1"/>
</dbReference>
<dbReference type="InterPro" id="IPR053905">
    <property type="entry name" value="EF-G-like_DII"/>
</dbReference>
<dbReference type="CDD" id="cd04169">
    <property type="entry name" value="RF3"/>
    <property type="match status" value="1"/>
</dbReference>
<dbReference type="GO" id="GO:0006449">
    <property type="term" value="P:regulation of translational termination"/>
    <property type="evidence" value="ECO:0007669"/>
    <property type="project" value="UniProtKB-UniRule"/>
</dbReference>
<evidence type="ECO:0000313" key="11">
    <source>
        <dbReference type="Proteomes" id="UP000199662"/>
    </source>
</evidence>
<comment type="function">
    <text evidence="8">Increases the formation of ribosomal termination complexes and stimulates activities of RF-1 and RF-2. It binds guanine nucleotides and has strong preference for UGA stop codons. It may interact directly with the ribosome. The stimulation of RF-1 and RF-2 is significantly reduced by GTP and GDP, but not by GMP.</text>
</comment>
<keyword evidence="6 8" id="KW-0342">GTP-binding</keyword>
<dbReference type="PANTHER" id="PTHR43556:SF2">
    <property type="entry name" value="PEPTIDE CHAIN RELEASE FACTOR RF3"/>
    <property type="match status" value="1"/>
</dbReference>
<organism evidence="10 11">
    <name type="scientific">Propionispira arboris</name>
    <dbReference type="NCBI Taxonomy" id="84035"/>
    <lineage>
        <taxon>Bacteria</taxon>
        <taxon>Bacillati</taxon>
        <taxon>Bacillota</taxon>
        <taxon>Negativicutes</taxon>
        <taxon>Selenomonadales</taxon>
        <taxon>Selenomonadaceae</taxon>
        <taxon>Propionispira</taxon>
    </lineage>
</organism>
<feature type="binding site" evidence="8">
    <location>
        <begin position="97"/>
        <end position="101"/>
    </location>
    <ligand>
        <name>GTP</name>
        <dbReference type="ChEBI" id="CHEBI:37565"/>
    </ligand>
</feature>
<name>A0A1H7B9Z1_9FIRM</name>
<dbReference type="PANTHER" id="PTHR43556">
    <property type="entry name" value="PEPTIDE CHAIN RELEASE FACTOR RF3"/>
    <property type="match status" value="1"/>
</dbReference>
<dbReference type="InterPro" id="IPR000795">
    <property type="entry name" value="T_Tr_GTP-bd_dom"/>
</dbReference>
<dbReference type="InterPro" id="IPR041732">
    <property type="entry name" value="RF3_GTP-bd"/>
</dbReference>
<evidence type="ECO:0000256" key="7">
    <source>
        <dbReference type="ARBA" id="ARBA00073639"/>
    </source>
</evidence>
<dbReference type="GO" id="GO:0005829">
    <property type="term" value="C:cytosol"/>
    <property type="evidence" value="ECO:0007669"/>
    <property type="project" value="TreeGrafter"/>
</dbReference>
<dbReference type="Gene3D" id="2.40.30.10">
    <property type="entry name" value="Translation factors"/>
    <property type="match status" value="1"/>
</dbReference>
<evidence type="ECO:0000256" key="1">
    <source>
        <dbReference type="ARBA" id="ARBA00004496"/>
    </source>
</evidence>
<accession>A0A1H7B9Z1</accession>
<dbReference type="NCBIfam" id="TIGR00231">
    <property type="entry name" value="small_GTP"/>
    <property type="match status" value="1"/>
</dbReference>
<dbReference type="Gene3D" id="3.40.50.300">
    <property type="entry name" value="P-loop containing nucleotide triphosphate hydrolases"/>
    <property type="match status" value="1"/>
</dbReference>
<dbReference type="InterPro" id="IPR035647">
    <property type="entry name" value="EFG_III/V"/>
</dbReference>
<dbReference type="InterPro" id="IPR031157">
    <property type="entry name" value="G_TR_CS"/>
</dbReference>
<proteinExistence type="inferred from homology"/>
<evidence type="ECO:0000256" key="2">
    <source>
        <dbReference type="ARBA" id="ARBA00009978"/>
    </source>
</evidence>
<dbReference type="Pfam" id="PF00009">
    <property type="entry name" value="GTP_EFTU"/>
    <property type="match status" value="1"/>
</dbReference>
<dbReference type="InterPro" id="IPR009000">
    <property type="entry name" value="Transl_B-barrel_sf"/>
</dbReference>